<keyword evidence="1" id="KW-0812">Transmembrane</keyword>
<name>A0A4Z0C5B9_9BURK</name>
<feature type="transmembrane region" description="Helical" evidence="1">
    <location>
        <begin position="65"/>
        <end position="94"/>
    </location>
</feature>
<gene>
    <name evidence="2" type="ORF">EZ313_05785</name>
</gene>
<reference evidence="2 3" key="1">
    <citation type="submission" date="2019-03" db="EMBL/GenBank/DDBJ databases">
        <title>Ramlibacter henchirensis DSM 14656, whole genome shotgun sequence.</title>
        <authorList>
            <person name="Zhang X."/>
            <person name="Feng G."/>
            <person name="Zhu H."/>
        </authorList>
    </citation>
    <scope>NUCLEOTIDE SEQUENCE [LARGE SCALE GENOMIC DNA]</scope>
    <source>
        <strain evidence="2 3">DSM 14656</strain>
    </source>
</reference>
<accession>A0A4Z0C5B9</accession>
<dbReference type="InterPro" id="IPR018688">
    <property type="entry name" value="PpoB2-like"/>
</dbReference>
<comment type="caution">
    <text evidence="2">The sequence shown here is derived from an EMBL/GenBank/DDBJ whole genome shotgun (WGS) entry which is preliminary data.</text>
</comment>
<feature type="transmembrane region" description="Helical" evidence="1">
    <location>
        <begin position="141"/>
        <end position="161"/>
    </location>
</feature>
<feature type="transmembrane region" description="Helical" evidence="1">
    <location>
        <begin position="24"/>
        <end position="45"/>
    </location>
</feature>
<dbReference type="Proteomes" id="UP000298180">
    <property type="component" value="Unassembled WGS sequence"/>
</dbReference>
<sequence length="263" mass="28019">MQQGSRSPAGTRGGFGPFLREHPAGLLVLLGISVAGWLFLAWLATDMETPFAQLAMPMSRDWSTGNLFAVWAMWSVMMVAMMLPSAMPMVLTFVRVAQRNGEQGRGHAFVAAYLLVWLGFGAAGTAVQWGLQQLGWVDPMAVSRSTLLNALLLLLAGVYQFSPLKRACLQSCRTPFSFLLGQWRPGRAGAFAMGLRHGVLCLGCCWALMALLFIGGMMNVAWVAALAIAVAIEKLAPGGQLISALLGLGLLVAGVAKLILAAQ</sequence>
<dbReference type="EMBL" id="SMLM01000001">
    <property type="protein sequence ID" value="TFZ06154.1"/>
    <property type="molecule type" value="Genomic_DNA"/>
</dbReference>
<proteinExistence type="predicted"/>
<dbReference type="AlphaFoldDB" id="A0A4Z0C5B9"/>
<keyword evidence="1" id="KW-0472">Membrane</keyword>
<evidence type="ECO:0000313" key="3">
    <source>
        <dbReference type="Proteomes" id="UP000298180"/>
    </source>
</evidence>
<dbReference type="Pfam" id="PF09948">
    <property type="entry name" value="PpoB2"/>
    <property type="match status" value="1"/>
</dbReference>
<evidence type="ECO:0000313" key="2">
    <source>
        <dbReference type="EMBL" id="TFZ06154.1"/>
    </source>
</evidence>
<keyword evidence="3" id="KW-1185">Reference proteome</keyword>
<organism evidence="2 3">
    <name type="scientific">Ramlibacter henchirensis</name>
    <dbReference type="NCBI Taxonomy" id="204072"/>
    <lineage>
        <taxon>Bacteria</taxon>
        <taxon>Pseudomonadati</taxon>
        <taxon>Pseudomonadota</taxon>
        <taxon>Betaproteobacteria</taxon>
        <taxon>Burkholderiales</taxon>
        <taxon>Comamonadaceae</taxon>
        <taxon>Ramlibacter</taxon>
    </lineage>
</organism>
<evidence type="ECO:0000256" key="1">
    <source>
        <dbReference type="SAM" id="Phobius"/>
    </source>
</evidence>
<feature type="transmembrane region" description="Helical" evidence="1">
    <location>
        <begin position="106"/>
        <end position="129"/>
    </location>
</feature>
<keyword evidence="1" id="KW-1133">Transmembrane helix</keyword>
<feature type="transmembrane region" description="Helical" evidence="1">
    <location>
        <begin position="238"/>
        <end position="260"/>
    </location>
</feature>
<dbReference type="OrthoDB" id="980055at2"/>
<feature type="transmembrane region" description="Helical" evidence="1">
    <location>
        <begin position="199"/>
        <end position="232"/>
    </location>
</feature>
<protein>
    <submittedName>
        <fullName evidence="2">DUF2182 domain-containing protein</fullName>
    </submittedName>
</protein>